<evidence type="ECO:0000256" key="1">
    <source>
        <dbReference type="ARBA" id="ARBA00012513"/>
    </source>
</evidence>
<keyword evidence="4" id="KW-0547">Nucleotide-binding</keyword>
<dbReference type="PROSITE" id="PS00108">
    <property type="entry name" value="PROTEIN_KINASE_ST"/>
    <property type="match status" value="1"/>
</dbReference>
<evidence type="ECO:0000313" key="10">
    <source>
        <dbReference type="EMBL" id="KAG5178630.1"/>
    </source>
</evidence>
<protein>
    <recommendedName>
        <fullName evidence="1">non-specific serine/threonine protein kinase</fullName>
        <ecNumber evidence="1">2.7.11.1</ecNumber>
    </recommendedName>
</protein>
<evidence type="ECO:0000256" key="3">
    <source>
        <dbReference type="ARBA" id="ARBA00022679"/>
    </source>
</evidence>
<accession>A0A836CA11</accession>
<evidence type="ECO:0000256" key="8">
    <source>
        <dbReference type="ARBA" id="ARBA00048679"/>
    </source>
</evidence>
<keyword evidence="5 10" id="KW-0418">Kinase</keyword>
<sequence length="220" mass="24146">MQVLNHPCLVKLHDAFMSADGRGICLVMSYCESGDLGRAIKGAGAQPFGEATVLKWFVQVCMGVQHMHANQMLHRDLKPCNLFLGEGGLLVRVGDFGLAKMLTGAHETATSEVGTPYYTSPEMVLSQPYSFPSDVWSLGVILYEMLALETPFRLRAHGDVVALVTEVVSRDAPPLAPQYGAEVKALCAWMLQKSPERRPDMATVLAMPLMRKHVRTFVKG</sequence>
<keyword evidence="11" id="KW-1185">Reference proteome</keyword>
<proteinExistence type="predicted"/>
<dbReference type="InterPro" id="IPR051131">
    <property type="entry name" value="NEK_Ser/Thr_kinase_NIMA"/>
</dbReference>
<dbReference type="GO" id="GO:0005524">
    <property type="term" value="F:ATP binding"/>
    <property type="evidence" value="ECO:0007669"/>
    <property type="project" value="UniProtKB-KW"/>
</dbReference>
<comment type="catalytic activity">
    <reaction evidence="7">
        <text>L-threonyl-[protein] + ATP = O-phospho-L-threonyl-[protein] + ADP + H(+)</text>
        <dbReference type="Rhea" id="RHEA:46608"/>
        <dbReference type="Rhea" id="RHEA-COMP:11060"/>
        <dbReference type="Rhea" id="RHEA-COMP:11605"/>
        <dbReference type="ChEBI" id="CHEBI:15378"/>
        <dbReference type="ChEBI" id="CHEBI:30013"/>
        <dbReference type="ChEBI" id="CHEBI:30616"/>
        <dbReference type="ChEBI" id="CHEBI:61977"/>
        <dbReference type="ChEBI" id="CHEBI:456216"/>
        <dbReference type="EC" id="2.7.11.1"/>
    </reaction>
</comment>
<keyword evidence="2" id="KW-0723">Serine/threonine-protein kinase</keyword>
<dbReference type="PANTHER" id="PTHR44899:SF6">
    <property type="entry name" value="SERINE_THREONINE PROTEIN KINASE"/>
    <property type="match status" value="1"/>
</dbReference>
<dbReference type="EC" id="2.7.11.1" evidence="1"/>
<evidence type="ECO:0000256" key="7">
    <source>
        <dbReference type="ARBA" id="ARBA00047899"/>
    </source>
</evidence>
<gene>
    <name evidence="10" type="ORF">JKP88DRAFT_158727</name>
</gene>
<evidence type="ECO:0000256" key="5">
    <source>
        <dbReference type="ARBA" id="ARBA00022777"/>
    </source>
</evidence>
<dbReference type="OrthoDB" id="248923at2759"/>
<organism evidence="10 11">
    <name type="scientific">Tribonema minus</name>
    <dbReference type="NCBI Taxonomy" id="303371"/>
    <lineage>
        <taxon>Eukaryota</taxon>
        <taxon>Sar</taxon>
        <taxon>Stramenopiles</taxon>
        <taxon>Ochrophyta</taxon>
        <taxon>PX clade</taxon>
        <taxon>Xanthophyceae</taxon>
        <taxon>Tribonematales</taxon>
        <taxon>Tribonemataceae</taxon>
        <taxon>Tribonema</taxon>
    </lineage>
</organism>
<comment type="caution">
    <text evidence="10">The sequence shown here is derived from an EMBL/GenBank/DDBJ whole genome shotgun (WGS) entry which is preliminary data.</text>
</comment>
<name>A0A836CA11_9STRA</name>
<dbReference type="PIRSF" id="PIRSF000654">
    <property type="entry name" value="Integrin-linked_kinase"/>
    <property type="match status" value="1"/>
</dbReference>
<dbReference type="InterPro" id="IPR008271">
    <property type="entry name" value="Ser/Thr_kinase_AS"/>
</dbReference>
<dbReference type="PROSITE" id="PS50011">
    <property type="entry name" value="PROTEIN_KINASE_DOM"/>
    <property type="match status" value="1"/>
</dbReference>
<dbReference type="GO" id="GO:0004674">
    <property type="term" value="F:protein serine/threonine kinase activity"/>
    <property type="evidence" value="ECO:0007669"/>
    <property type="project" value="UniProtKB-KW"/>
</dbReference>
<keyword evidence="6" id="KW-0067">ATP-binding</keyword>
<reference evidence="10" key="1">
    <citation type="submission" date="2021-02" db="EMBL/GenBank/DDBJ databases">
        <title>First Annotated Genome of the Yellow-green Alga Tribonema minus.</title>
        <authorList>
            <person name="Mahan K.M."/>
        </authorList>
    </citation>
    <scope>NUCLEOTIDE SEQUENCE</scope>
    <source>
        <strain evidence="10">UTEX B ZZ1240</strain>
    </source>
</reference>
<dbReference type="SMART" id="SM00220">
    <property type="entry name" value="S_TKc"/>
    <property type="match status" value="1"/>
</dbReference>
<dbReference type="EMBL" id="JAFCMP010000514">
    <property type="protein sequence ID" value="KAG5178630.1"/>
    <property type="molecule type" value="Genomic_DNA"/>
</dbReference>
<dbReference type="PANTHER" id="PTHR44899">
    <property type="entry name" value="CAMK FAMILY PROTEIN KINASE"/>
    <property type="match status" value="1"/>
</dbReference>
<dbReference type="AlphaFoldDB" id="A0A836CA11"/>
<evidence type="ECO:0000256" key="4">
    <source>
        <dbReference type="ARBA" id="ARBA00022741"/>
    </source>
</evidence>
<evidence type="ECO:0000259" key="9">
    <source>
        <dbReference type="PROSITE" id="PS50011"/>
    </source>
</evidence>
<keyword evidence="3" id="KW-0808">Transferase</keyword>
<evidence type="ECO:0000313" key="11">
    <source>
        <dbReference type="Proteomes" id="UP000664859"/>
    </source>
</evidence>
<dbReference type="InterPro" id="IPR011009">
    <property type="entry name" value="Kinase-like_dom_sf"/>
</dbReference>
<evidence type="ECO:0000256" key="6">
    <source>
        <dbReference type="ARBA" id="ARBA00022840"/>
    </source>
</evidence>
<dbReference type="InterPro" id="IPR000719">
    <property type="entry name" value="Prot_kinase_dom"/>
</dbReference>
<dbReference type="SUPFAM" id="SSF56112">
    <property type="entry name" value="Protein kinase-like (PK-like)"/>
    <property type="match status" value="1"/>
</dbReference>
<evidence type="ECO:0000256" key="2">
    <source>
        <dbReference type="ARBA" id="ARBA00022527"/>
    </source>
</evidence>
<dbReference type="Gene3D" id="1.10.510.10">
    <property type="entry name" value="Transferase(Phosphotransferase) domain 1"/>
    <property type="match status" value="1"/>
</dbReference>
<comment type="catalytic activity">
    <reaction evidence="8">
        <text>L-seryl-[protein] + ATP = O-phospho-L-seryl-[protein] + ADP + H(+)</text>
        <dbReference type="Rhea" id="RHEA:17989"/>
        <dbReference type="Rhea" id="RHEA-COMP:9863"/>
        <dbReference type="Rhea" id="RHEA-COMP:11604"/>
        <dbReference type="ChEBI" id="CHEBI:15378"/>
        <dbReference type="ChEBI" id="CHEBI:29999"/>
        <dbReference type="ChEBI" id="CHEBI:30616"/>
        <dbReference type="ChEBI" id="CHEBI:83421"/>
        <dbReference type="ChEBI" id="CHEBI:456216"/>
        <dbReference type="EC" id="2.7.11.1"/>
    </reaction>
</comment>
<dbReference type="Proteomes" id="UP000664859">
    <property type="component" value="Unassembled WGS sequence"/>
</dbReference>
<dbReference type="Pfam" id="PF00069">
    <property type="entry name" value="Pkinase"/>
    <property type="match status" value="1"/>
</dbReference>
<feature type="domain" description="Protein kinase" evidence="9">
    <location>
        <begin position="1"/>
        <end position="210"/>
    </location>
</feature>